<proteinExistence type="predicted"/>
<sequence>MKILLVDDSAATLEIIHRGLARFRYRKLLIKKAQSAKEALKVIGTWHPDIVLTDWHMPDISGLALVKAIKQKQLGVTMAMVTTVDDREQIKLALDYGAEFVLSKPFADDDLHNKIMPLVKAAEENTKTRKIHTIHKGVPLPQVAQLEKLMNKHIDTDLRLYQVQKMEYDPDNLPCMMVAYEDPSSQKIRAIGIFDVYAICVLAASKGKLTEQAGYEAIHQHQITEEMLSACHSALNSTSYAFLDGITRRSLRVKTLQLVPKPISKLKRLYNSAENMRIDLCCQRPNLAQGKILLVGFLS</sequence>
<gene>
    <name evidence="4" type="ORF">CEX98_14220</name>
</gene>
<organism evidence="4 5">
    <name type="scientific">Pseudoalteromonas piscicida</name>
    <dbReference type="NCBI Taxonomy" id="43662"/>
    <lineage>
        <taxon>Bacteria</taxon>
        <taxon>Pseudomonadati</taxon>
        <taxon>Pseudomonadota</taxon>
        <taxon>Gammaproteobacteria</taxon>
        <taxon>Alteromonadales</taxon>
        <taxon>Pseudoalteromonadaceae</taxon>
        <taxon>Pseudoalteromonas</taxon>
    </lineage>
</organism>
<dbReference type="Gene3D" id="3.40.50.2300">
    <property type="match status" value="1"/>
</dbReference>
<dbReference type="SUPFAM" id="SSF52172">
    <property type="entry name" value="CheY-like"/>
    <property type="match status" value="1"/>
</dbReference>
<accession>A0A2A5JP67</accession>
<reference evidence="5" key="1">
    <citation type="journal article" date="2019" name="Genome Announc.">
        <title>Draft Genome Sequence of Pseudoalteromonas piscicida Strain 36Y ROTHPW, an Hypersaline Seawater Isolate from the South Coast of Sonora, Mexico.</title>
        <authorList>
            <person name="Sanchez-Diaz R."/>
            <person name="Molina-Garza Z.J."/>
            <person name="Cruz-Suarez L.E."/>
            <person name="Selvin J."/>
            <person name="Kiran G.S."/>
            <person name="Ibarra-Gamez J.C."/>
            <person name="Gomez-Gil B."/>
            <person name="Galaviz-Silva L."/>
        </authorList>
    </citation>
    <scope>NUCLEOTIDE SEQUENCE [LARGE SCALE GENOMIC DNA]</scope>
    <source>
        <strain evidence="5">36Y_RITHPW</strain>
    </source>
</reference>
<evidence type="ECO:0000313" key="5">
    <source>
        <dbReference type="Proteomes" id="UP000228621"/>
    </source>
</evidence>
<dbReference type="Pfam" id="PF00072">
    <property type="entry name" value="Response_reg"/>
    <property type="match status" value="1"/>
</dbReference>
<dbReference type="SMART" id="SM00448">
    <property type="entry name" value="REC"/>
    <property type="match status" value="1"/>
</dbReference>
<dbReference type="PROSITE" id="PS50110">
    <property type="entry name" value="RESPONSE_REGULATORY"/>
    <property type="match status" value="1"/>
</dbReference>
<evidence type="ECO:0000313" key="4">
    <source>
        <dbReference type="EMBL" id="PCK31208.1"/>
    </source>
</evidence>
<dbReference type="CDD" id="cd00156">
    <property type="entry name" value="REC"/>
    <property type="match status" value="1"/>
</dbReference>
<keyword evidence="5" id="KW-1185">Reference proteome</keyword>
<dbReference type="PANTHER" id="PTHR44591:SF3">
    <property type="entry name" value="RESPONSE REGULATORY DOMAIN-CONTAINING PROTEIN"/>
    <property type="match status" value="1"/>
</dbReference>
<dbReference type="OrthoDB" id="9800897at2"/>
<name>A0A2A5JP67_PSEO7</name>
<dbReference type="EMBL" id="NKHF01000062">
    <property type="protein sequence ID" value="PCK31208.1"/>
    <property type="molecule type" value="Genomic_DNA"/>
</dbReference>
<comment type="caution">
    <text evidence="4">The sequence shown here is derived from an EMBL/GenBank/DDBJ whole genome shotgun (WGS) entry which is preliminary data.</text>
</comment>
<dbReference type="RefSeq" id="WP_099642726.1">
    <property type="nucleotide sequence ID" value="NZ_NKHF01000062.1"/>
</dbReference>
<evidence type="ECO:0000259" key="3">
    <source>
        <dbReference type="PROSITE" id="PS50110"/>
    </source>
</evidence>
<evidence type="ECO:0000256" key="2">
    <source>
        <dbReference type="PROSITE-ProRule" id="PRU00169"/>
    </source>
</evidence>
<evidence type="ECO:0000256" key="1">
    <source>
        <dbReference type="ARBA" id="ARBA00022553"/>
    </source>
</evidence>
<feature type="domain" description="Response regulatory" evidence="3">
    <location>
        <begin position="2"/>
        <end position="119"/>
    </location>
</feature>
<dbReference type="Proteomes" id="UP000228621">
    <property type="component" value="Unassembled WGS sequence"/>
</dbReference>
<protein>
    <submittedName>
        <fullName evidence="4">Response regulator</fullName>
    </submittedName>
</protein>
<dbReference type="InterPro" id="IPR011006">
    <property type="entry name" value="CheY-like_superfamily"/>
</dbReference>
<dbReference type="GO" id="GO:0000160">
    <property type="term" value="P:phosphorelay signal transduction system"/>
    <property type="evidence" value="ECO:0007669"/>
    <property type="project" value="InterPro"/>
</dbReference>
<feature type="modified residue" description="4-aspartylphosphate" evidence="2">
    <location>
        <position position="54"/>
    </location>
</feature>
<dbReference type="AlphaFoldDB" id="A0A2A5JP67"/>
<dbReference type="InterPro" id="IPR001789">
    <property type="entry name" value="Sig_transdc_resp-reg_receiver"/>
</dbReference>
<dbReference type="InterPro" id="IPR050595">
    <property type="entry name" value="Bact_response_regulator"/>
</dbReference>
<dbReference type="PANTHER" id="PTHR44591">
    <property type="entry name" value="STRESS RESPONSE REGULATOR PROTEIN 1"/>
    <property type="match status" value="1"/>
</dbReference>
<keyword evidence="1 2" id="KW-0597">Phosphoprotein</keyword>